<dbReference type="RefSeq" id="WP_103885397.1">
    <property type="nucleotide sequence ID" value="NZ_FNVU01000004.1"/>
</dbReference>
<gene>
    <name evidence="1" type="ORF">SAMN05216223_10486</name>
</gene>
<protein>
    <submittedName>
        <fullName evidence="1">Uncharacterized protein</fullName>
    </submittedName>
</protein>
<sequence>MPHVYRLGRRAQFRRGDLTVGIVQTSADPDDPWARLNLIDEGARAGDVVDVRAGDEVAVGRHVLTLVEVVPGTRDGHVSFTVAWPGGEDDASAE</sequence>
<evidence type="ECO:0000313" key="1">
    <source>
        <dbReference type="EMBL" id="SEG26076.1"/>
    </source>
</evidence>
<dbReference type="OrthoDB" id="9967968at2"/>
<accession>A0A1H5YRX4</accession>
<name>A0A1H5YRX4_9ACTN</name>
<evidence type="ECO:0000313" key="2">
    <source>
        <dbReference type="Proteomes" id="UP000236754"/>
    </source>
</evidence>
<proteinExistence type="predicted"/>
<dbReference type="AlphaFoldDB" id="A0A1H5YRX4"/>
<dbReference type="EMBL" id="FNVU01000004">
    <property type="protein sequence ID" value="SEG26076.1"/>
    <property type="molecule type" value="Genomic_DNA"/>
</dbReference>
<keyword evidence="2" id="KW-1185">Reference proteome</keyword>
<reference evidence="1 2" key="1">
    <citation type="submission" date="2016-10" db="EMBL/GenBank/DDBJ databases">
        <authorList>
            <person name="de Groot N.N."/>
        </authorList>
    </citation>
    <scope>NUCLEOTIDE SEQUENCE [LARGE SCALE GENOMIC DNA]</scope>
    <source>
        <strain evidence="1 2">CGMCC 4.2023</strain>
    </source>
</reference>
<dbReference type="Proteomes" id="UP000236754">
    <property type="component" value="Unassembled WGS sequence"/>
</dbReference>
<organism evidence="1 2">
    <name type="scientific">Actinacidiphila yanglinensis</name>
    <dbReference type="NCBI Taxonomy" id="310779"/>
    <lineage>
        <taxon>Bacteria</taxon>
        <taxon>Bacillati</taxon>
        <taxon>Actinomycetota</taxon>
        <taxon>Actinomycetes</taxon>
        <taxon>Kitasatosporales</taxon>
        <taxon>Streptomycetaceae</taxon>
        <taxon>Actinacidiphila</taxon>
    </lineage>
</organism>